<dbReference type="InterPro" id="IPR000700">
    <property type="entry name" value="PAS-assoc_C"/>
</dbReference>
<dbReference type="Pfam" id="PF13426">
    <property type="entry name" value="PAS_9"/>
    <property type="match status" value="1"/>
</dbReference>
<dbReference type="InterPro" id="IPR029016">
    <property type="entry name" value="GAF-like_dom_sf"/>
</dbReference>
<comment type="caution">
    <text evidence="17">The sequence shown here is derived from an EMBL/GenBank/DDBJ whole genome shotgun (WGS) entry which is preliminary data.</text>
</comment>
<dbReference type="GO" id="GO:0007234">
    <property type="term" value="P:osmosensory signaling via phosphorelay pathway"/>
    <property type="evidence" value="ECO:0007669"/>
    <property type="project" value="TreeGrafter"/>
</dbReference>
<dbReference type="GO" id="GO:0030295">
    <property type="term" value="F:protein kinase activator activity"/>
    <property type="evidence" value="ECO:0007669"/>
    <property type="project" value="TreeGrafter"/>
</dbReference>
<feature type="transmembrane region" description="Helical" evidence="13">
    <location>
        <begin position="95"/>
        <end position="114"/>
    </location>
</feature>
<evidence type="ECO:0000259" key="14">
    <source>
        <dbReference type="PROSITE" id="PS50109"/>
    </source>
</evidence>
<evidence type="ECO:0000256" key="2">
    <source>
        <dbReference type="ARBA" id="ARBA00004141"/>
    </source>
</evidence>
<dbReference type="SUPFAM" id="SSF55785">
    <property type="entry name" value="PYP-like sensor domain (PAS domain)"/>
    <property type="match status" value="2"/>
</dbReference>
<dbReference type="PRINTS" id="PR00344">
    <property type="entry name" value="BCTRLSENSOR"/>
</dbReference>
<evidence type="ECO:0000256" key="12">
    <source>
        <dbReference type="SAM" id="MobiDB-lite"/>
    </source>
</evidence>
<evidence type="ECO:0000256" key="1">
    <source>
        <dbReference type="ARBA" id="ARBA00000085"/>
    </source>
</evidence>
<dbReference type="PROSITE" id="PS50113">
    <property type="entry name" value="PAC"/>
    <property type="match status" value="1"/>
</dbReference>
<dbReference type="PANTHER" id="PTHR42878">
    <property type="entry name" value="TWO-COMPONENT HISTIDINE KINASE"/>
    <property type="match status" value="1"/>
</dbReference>
<feature type="domain" description="PAC" evidence="16">
    <location>
        <begin position="310"/>
        <end position="362"/>
    </location>
</feature>
<dbReference type="InterPro" id="IPR005467">
    <property type="entry name" value="His_kinase_dom"/>
</dbReference>
<evidence type="ECO:0000256" key="7">
    <source>
        <dbReference type="ARBA" id="ARBA00022777"/>
    </source>
</evidence>
<dbReference type="Proteomes" id="UP000054323">
    <property type="component" value="Unassembled WGS sequence"/>
</dbReference>
<dbReference type="GO" id="GO:0000156">
    <property type="term" value="F:phosphorelay response regulator activity"/>
    <property type="evidence" value="ECO:0007669"/>
    <property type="project" value="TreeGrafter"/>
</dbReference>
<dbReference type="InterPro" id="IPR004358">
    <property type="entry name" value="Sig_transdc_His_kin-like_C"/>
</dbReference>
<evidence type="ECO:0000256" key="9">
    <source>
        <dbReference type="ARBA" id="ARBA00022989"/>
    </source>
</evidence>
<dbReference type="InterPro" id="IPR036890">
    <property type="entry name" value="HATPase_C_sf"/>
</dbReference>
<feature type="domain" description="Histidine kinase" evidence="14">
    <location>
        <begin position="642"/>
        <end position="749"/>
    </location>
</feature>
<dbReference type="EC" id="2.7.13.3" evidence="3"/>
<keyword evidence="11 13" id="KW-0472">Membrane</keyword>
<comment type="subcellular location">
    <subcellularLocation>
        <location evidence="2">Membrane</location>
        <topology evidence="2">Multi-pass membrane protein</topology>
    </subcellularLocation>
</comment>
<feature type="domain" description="PAS" evidence="15">
    <location>
        <begin position="236"/>
        <end position="307"/>
    </location>
</feature>
<gene>
    <name evidence="17" type="ORF">XD82_0082</name>
</gene>
<sequence length="816" mass="87561">MKEGHSDSQPHDAFTRKRLLSWGIVVSALLALGAMGYSLSVGVSVVTSHLFYVPIVLAAYRYPDRGVAFAGALAAGYLAEVLLLAPGGGLEVVNALLRAGVFVVVAAVVSHLSGRLQVRESRYRGVFETSGAGICLFSPETGKIEEMNQRCSAILGYPDGEVPSLDVSAIWPGYSGLAGTLGERGIQSLDCNLVGREGKPCPVLLSANLLPGRQEGCVVVTGTAEQKQMEMDLRRLEETFRVILNTTDVGILLTAPGLQVVEANTAAIRLFGGAGPEDLIGQNPGDLIAESDRKVIRDYRERVLHGESPAPRECMFRRLDGVEWPAEVSLTRLKRNGDAPERLVVSLRDITERRQAEEAMREEYRYLMVVNEIIAAATASRGLDDLLQVSLAKTVALLEFDLGAVYLMRSGSDTAVLRAREGVGEALPPVVRREDPLYQDILQAGAMQCIEDFSMRYPGSGIRVLAMVPIPGDDGPVGWIAVGSRVRKTIPESERGILLGIAEELRNAVVKGMLQEDLEAALASANRYLEEATAAAAEVNLYVDILTHDINNANTVAMGYLQMYLESPTGSDGVLVGKSLTAVYQSSEIIRNVLTLRRLKTGPAELRPVRLEPVIRGICSYHADARIACNGADTTVLADDLVSEVFANLIGNAIKFGGPGVEVSISVREEEDTVSVTVADNGPGIPDDLKPRVFERNQRGTTKKSGKGLGLYIVRMLVERYTGSVRAGDRIPGHPGEGAAITFTLPRCLPAPGSIPGYRIPIFRLPNVLARFAVLKSPVRTAGSGFARRGRSGRSAVQSRPCNGAPPHARCGPSAS</sequence>
<keyword evidence="9 13" id="KW-1133">Transmembrane helix</keyword>
<keyword evidence="7" id="KW-0418">Kinase</keyword>
<evidence type="ECO:0000313" key="17">
    <source>
        <dbReference type="EMBL" id="KUK63837.1"/>
    </source>
</evidence>
<evidence type="ECO:0000256" key="11">
    <source>
        <dbReference type="ARBA" id="ARBA00023136"/>
    </source>
</evidence>
<dbReference type="NCBIfam" id="TIGR00229">
    <property type="entry name" value="sensory_box"/>
    <property type="match status" value="1"/>
</dbReference>
<keyword evidence="6" id="KW-0547">Nucleotide-binding</keyword>
<dbReference type="GO" id="GO:0004673">
    <property type="term" value="F:protein histidine kinase activity"/>
    <property type="evidence" value="ECO:0007669"/>
    <property type="project" value="UniProtKB-EC"/>
</dbReference>
<dbReference type="Gene3D" id="3.30.450.20">
    <property type="entry name" value="PAS domain"/>
    <property type="match status" value="2"/>
</dbReference>
<evidence type="ECO:0000256" key="13">
    <source>
        <dbReference type="SAM" id="Phobius"/>
    </source>
</evidence>
<evidence type="ECO:0000256" key="8">
    <source>
        <dbReference type="ARBA" id="ARBA00022840"/>
    </source>
</evidence>
<evidence type="ECO:0000256" key="5">
    <source>
        <dbReference type="ARBA" id="ARBA00022692"/>
    </source>
</evidence>
<dbReference type="Pfam" id="PF13188">
    <property type="entry name" value="PAS_8"/>
    <property type="match status" value="1"/>
</dbReference>
<evidence type="ECO:0000313" key="18">
    <source>
        <dbReference type="Proteomes" id="UP000054323"/>
    </source>
</evidence>
<dbReference type="InterPro" id="IPR000014">
    <property type="entry name" value="PAS"/>
</dbReference>
<feature type="transmembrane region" description="Helical" evidence="13">
    <location>
        <begin position="20"/>
        <end position="37"/>
    </location>
</feature>
<name>A0A117LRR8_9EURY</name>
<keyword evidence="8" id="KW-0067">ATP-binding</keyword>
<dbReference type="InterPro" id="IPR003594">
    <property type="entry name" value="HATPase_dom"/>
</dbReference>
<evidence type="ECO:0000259" key="16">
    <source>
        <dbReference type="PROSITE" id="PS50113"/>
    </source>
</evidence>
<dbReference type="PATRIC" id="fig|2198.4.peg.96"/>
<evidence type="ECO:0000259" key="15">
    <source>
        <dbReference type="PROSITE" id="PS50112"/>
    </source>
</evidence>
<dbReference type="GO" id="GO:0016020">
    <property type="term" value="C:membrane"/>
    <property type="evidence" value="ECO:0007669"/>
    <property type="project" value="UniProtKB-SubCell"/>
</dbReference>
<dbReference type="PROSITE" id="PS50112">
    <property type="entry name" value="PAS"/>
    <property type="match status" value="1"/>
</dbReference>
<accession>A0A117LRR8</accession>
<dbReference type="InterPro" id="IPR050351">
    <property type="entry name" value="BphY/WalK/GraS-like"/>
</dbReference>
<keyword evidence="4" id="KW-0808">Transferase</keyword>
<feature type="region of interest" description="Disordered" evidence="12">
    <location>
        <begin position="783"/>
        <end position="816"/>
    </location>
</feature>
<dbReference type="Gene3D" id="3.30.450.40">
    <property type="match status" value="1"/>
</dbReference>
<dbReference type="SUPFAM" id="SSF55781">
    <property type="entry name" value="GAF domain-like"/>
    <property type="match status" value="1"/>
</dbReference>
<dbReference type="EMBL" id="LGGD01000004">
    <property type="protein sequence ID" value="KUK63837.1"/>
    <property type="molecule type" value="Genomic_DNA"/>
</dbReference>
<dbReference type="SMART" id="SM00091">
    <property type="entry name" value="PAS"/>
    <property type="match status" value="2"/>
</dbReference>
<organism evidence="17 18">
    <name type="scientific">Methanoculleus marisnigri</name>
    <dbReference type="NCBI Taxonomy" id="2198"/>
    <lineage>
        <taxon>Archaea</taxon>
        <taxon>Methanobacteriati</taxon>
        <taxon>Methanobacteriota</taxon>
        <taxon>Stenosarchaea group</taxon>
        <taxon>Methanomicrobia</taxon>
        <taxon>Methanomicrobiales</taxon>
        <taxon>Methanomicrobiaceae</taxon>
        <taxon>Methanoculleus</taxon>
    </lineage>
</organism>
<evidence type="ECO:0000256" key="10">
    <source>
        <dbReference type="ARBA" id="ARBA00023012"/>
    </source>
</evidence>
<dbReference type="GO" id="GO:0005524">
    <property type="term" value="F:ATP binding"/>
    <property type="evidence" value="ECO:0007669"/>
    <property type="project" value="UniProtKB-KW"/>
</dbReference>
<dbReference type="SUPFAM" id="SSF55874">
    <property type="entry name" value="ATPase domain of HSP90 chaperone/DNA topoisomerase II/histidine kinase"/>
    <property type="match status" value="1"/>
</dbReference>
<dbReference type="CDD" id="cd00130">
    <property type="entry name" value="PAS"/>
    <property type="match status" value="1"/>
</dbReference>
<dbReference type="PANTHER" id="PTHR42878:SF7">
    <property type="entry name" value="SENSOR HISTIDINE KINASE GLRK"/>
    <property type="match status" value="1"/>
</dbReference>
<protein>
    <recommendedName>
        <fullName evidence="3">histidine kinase</fullName>
        <ecNumber evidence="3">2.7.13.3</ecNumber>
    </recommendedName>
</protein>
<keyword evidence="10" id="KW-0902">Two-component regulatory system</keyword>
<dbReference type="SMART" id="SM00387">
    <property type="entry name" value="HATPase_c"/>
    <property type="match status" value="1"/>
</dbReference>
<dbReference type="PROSITE" id="PS50109">
    <property type="entry name" value="HIS_KIN"/>
    <property type="match status" value="1"/>
</dbReference>
<comment type="catalytic activity">
    <reaction evidence="1">
        <text>ATP + protein L-histidine = ADP + protein N-phospho-L-histidine.</text>
        <dbReference type="EC" id="2.7.13.3"/>
    </reaction>
</comment>
<feature type="transmembrane region" description="Helical" evidence="13">
    <location>
        <begin position="67"/>
        <end position="89"/>
    </location>
</feature>
<reference evidence="18" key="1">
    <citation type="journal article" date="2015" name="MBio">
        <title>Genome-Resolved Metagenomic Analysis Reveals Roles for Candidate Phyla and Other Microbial Community Members in Biogeochemical Transformations in Oil Reservoirs.</title>
        <authorList>
            <person name="Hu P."/>
            <person name="Tom L."/>
            <person name="Singh A."/>
            <person name="Thomas B.C."/>
            <person name="Baker B.J."/>
            <person name="Piceno Y.M."/>
            <person name="Andersen G.L."/>
            <person name="Banfield J.F."/>
        </authorList>
    </citation>
    <scope>NUCLEOTIDE SEQUENCE [LARGE SCALE GENOMIC DNA]</scope>
</reference>
<dbReference type="Pfam" id="PF02518">
    <property type="entry name" value="HATPase_c"/>
    <property type="match status" value="1"/>
</dbReference>
<evidence type="ECO:0000256" key="6">
    <source>
        <dbReference type="ARBA" id="ARBA00022741"/>
    </source>
</evidence>
<keyword evidence="5 13" id="KW-0812">Transmembrane</keyword>
<dbReference type="AlphaFoldDB" id="A0A117LRR8"/>
<evidence type="ECO:0000256" key="3">
    <source>
        <dbReference type="ARBA" id="ARBA00012438"/>
    </source>
</evidence>
<dbReference type="CDD" id="cd00075">
    <property type="entry name" value="HATPase"/>
    <property type="match status" value="1"/>
</dbReference>
<evidence type="ECO:0000256" key="4">
    <source>
        <dbReference type="ARBA" id="ARBA00022679"/>
    </source>
</evidence>
<dbReference type="InterPro" id="IPR035965">
    <property type="entry name" value="PAS-like_dom_sf"/>
</dbReference>
<dbReference type="Gene3D" id="3.30.565.10">
    <property type="entry name" value="Histidine kinase-like ATPase, C-terminal domain"/>
    <property type="match status" value="1"/>
</dbReference>
<proteinExistence type="predicted"/>